<accession>A0A4R8XNK3</accession>
<evidence type="ECO:0000313" key="2">
    <source>
        <dbReference type="EMBL" id="TFC79682.1"/>
    </source>
</evidence>
<organism evidence="2 3">
    <name type="scientific">Cryobacterium cheniae</name>
    <dbReference type="NCBI Taxonomy" id="1259262"/>
    <lineage>
        <taxon>Bacteria</taxon>
        <taxon>Bacillati</taxon>
        <taxon>Actinomycetota</taxon>
        <taxon>Actinomycetes</taxon>
        <taxon>Micrococcales</taxon>
        <taxon>Microbacteriaceae</taxon>
        <taxon>Cryobacterium</taxon>
    </lineage>
</organism>
<name>A0A4R8XNK3_9MICO</name>
<evidence type="ECO:0008006" key="4">
    <source>
        <dbReference type="Google" id="ProtNLM"/>
    </source>
</evidence>
<feature type="transmembrane region" description="Helical" evidence="1">
    <location>
        <begin position="64"/>
        <end position="83"/>
    </location>
</feature>
<dbReference type="EMBL" id="SOGN01000044">
    <property type="protein sequence ID" value="TFC79682.1"/>
    <property type="molecule type" value="Genomic_DNA"/>
</dbReference>
<keyword evidence="1" id="KW-1133">Transmembrane helix</keyword>
<feature type="transmembrane region" description="Helical" evidence="1">
    <location>
        <begin position="125"/>
        <end position="148"/>
    </location>
</feature>
<keyword evidence="1" id="KW-0472">Membrane</keyword>
<dbReference type="Pfam" id="PF09997">
    <property type="entry name" value="DUF2238"/>
    <property type="match status" value="1"/>
</dbReference>
<dbReference type="Proteomes" id="UP000298433">
    <property type="component" value="Unassembled WGS sequence"/>
</dbReference>
<dbReference type="OrthoDB" id="3790530at2"/>
<reference evidence="2 3" key="1">
    <citation type="submission" date="2019-03" db="EMBL/GenBank/DDBJ databases">
        <title>Genomics of glacier-inhabiting Cryobacterium strains.</title>
        <authorList>
            <person name="Liu Q."/>
            <person name="Xin Y.-H."/>
        </authorList>
    </citation>
    <scope>NUCLEOTIDE SEQUENCE [LARGE SCALE GENOMIC DNA]</scope>
    <source>
        <strain evidence="2 3">TMT2-48-2</strain>
    </source>
</reference>
<sequence>MIRTALRAPSGAGEMVADGLRVLALVGIVVAGLGWGTIAGVSLAVVSVGMFLPRLLDIRPSADITFGLVVLVAVWSSVLQIYISTRWWDLPMHFLTNGLCAALCYLLLVKLDVLPDAATLSRPMLSAVVMTTALGLSLGALWEVFEWFGHTFIDEEIYVGYVDTIGDLVWGGAGAVLAGWSVSFLVTRSTGADRPSRPSRPIPG</sequence>
<feature type="transmembrane region" description="Helical" evidence="1">
    <location>
        <begin position="20"/>
        <end position="52"/>
    </location>
</feature>
<gene>
    <name evidence="2" type="ORF">E3T23_10540</name>
</gene>
<protein>
    <recommendedName>
        <fullName evidence="4">DUF2238 domain-containing protein</fullName>
    </recommendedName>
</protein>
<evidence type="ECO:0000313" key="3">
    <source>
        <dbReference type="Proteomes" id="UP000298433"/>
    </source>
</evidence>
<keyword evidence="1" id="KW-0812">Transmembrane</keyword>
<proteinExistence type="predicted"/>
<feature type="transmembrane region" description="Helical" evidence="1">
    <location>
        <begin position="168"/>
        <end position="187"/>
    </location>
</feature>
<dbReference type="AlphaFoldDB" id="A0A4R8XNK3"/>
<keyword evidence="3" id="KW-1185">Reference proteome</keyword>
<feature type="transmembrane region" description="Helical" evidence="1">
    <location>
        <begin position="95"/>
        <end position="113"/>
    </location>
</feature>
<dbReference type="InterPro" id="IPR014509">
    <property type="entry name" value="YjdF-like"/>
</dbReference>
<dbReference type="RefSeq" id="WP_134370314.1">
    <property type="nucleotide sequence ID" value="NZ_SOGN01000044.1"/>
</dbReference>
<evidence type="ECO:0000256" key="1">
    <source>
        <dbReference type="SAM" id="Phobius"/>
    </source>
</evidence>
<comment type="caution">
    <text evidence="2">The sequence shown here is derived from an EMBL/GenBank/DDBJ whole genome shotgun (WGS) entry which is preliminary data.</text>
</comment>